<dbReference type="EMBL" id="JALNTZ010003813">
    <property type="protein sequence ID" value="KAJ3615933.1"/>
    <property type="molecule type" value="Genomic_DNA"/>
</dbReference>
<name>A0AA38LYZ7_9CUCU</name>
<evidence type="ECO:0000313" key="2">
    <source>
        <dbReference type="Proteomes" id="UP001168821"/>
    </source>
</evidence>
<proteinExistence type="predicted"/>
<evidence type="ECO:0000313" key="1">
    <source>
        <dbReference type="EMBL" id="KAJ3615933.1"/>
    </source>
</evidence>
<organism evidence="1 2">
    <name type="scientific">Zophobas morio</name>
    <dbReference type="NCBI Taxonomy" id="2755281"/>
    <lineage>
        <taxon>Eukaryota</taxon>
        <taxon>Metazoa</taxon>
        <taxon>Ecdysozoa</taxon>
        <taxon>Arthropoda</taxon>
        <taxon>Hexapoda</taxon>
        <taxon>Insecta</taxon>
        <taxon>Pterygota</taxon>
        <taxon>Neoptera</taxon>
        <taxon>Endopterygota</taxon>
        <taxon>Coleoptera</taxon>
        <taxon>Polyphaga</taxon>
        <taxon>Cucujiformia</taxon>
        <taxon>Tenebrionidae</taxon>
        <taxon>Zophobas</taxon>
    </lineage>
</organism>
<reference evidence="1" key="1">
    <citation type="journal article" date="2023" name="G3 (Bethesda)">
        <title>Whole genome assemblies of Zophobas morio and Tenebrio molitor.</title>
        <authorList>
            <person name="Kaur S."/>
            <person name="Stinson S.A."/>
            <person name="diCenzo G.C."/>
        </authorList>
    </citation>
    <scope>NUCLEOTIDE SEQUENCE</scope>
    <source>
        <strain evidence="1">QUZm001</strain>
    </source>
</reference>
<comment type="caution">
    <text evidence="1">The sequence shown here is derived from an EMBL/GenBank/DDBJ whole genome shotgun (WGS) entry which is preliminary data.</text>
</comment>
<accession>A0AA38LYZ7</accession>
<protein>
    <submittedName>
        <fullName evidence="1">Uncharacterized protein</fullName>
    </submittedName>
</protein>
<sequence length="175" mass="20448">MLTTPLQINSKVSSIKGNSANPDYYMKANAFNLTSDFIYNYFLNDEGKKELTYHFDGSVKYDVTDDFNYSDVFGDLSADFYQKNGLPEDFDYKNINESNIQDPDSEIFFRLIQRELNKTIYTSEEDVKADKDSSVFSESFIDHIYSLKKSEEQEYILHLMKPALDQIGKYENKYN</sequence>
<gene>
    <name evidence="1" type="ORF">Zmor_012187</name>
</gene>
<keyword evidence="2" id="KW-1185">Reference proteome</keyword>
<dbReference type="Proteomes" id="UP001168821">
    <property type="component" value="Unassembled WGS sequence"/>
</dbReference>
<dbReference type="AlphaFoldDB" id="A0AA38LYZ7"/>